<reference evidence="4" key="1">
    <citation type="submission" date="2016-10" db="EMBL/GenBank/DDBJ databases">
        <authorList>
            <person name="Varghese N."/>
            <person name="Submissions S."/>
        </authorList>
    </citation>
    <scope>NUCLEOTIDE SEQUENCE [LARGE SCALE GENOMIC DNA]</scope>
    <source>
        <strain evidence="4">KCTC 32247</strain>
    </source>
</reference>
<dbReference type="GO" id="GO:0016020">
    <property type="term" value="C:membrane"/>
    <property type="evidence" value="ECO:0007669"/>
    <property type="project" value="InterPro"/>
</dbReference>
<keyword evidence="1" id="KW-1133">Transmembrane helix</keyword>
<proteinExistence type="predicted"/>
<dbReference type="STRING" id="1392877.SAMN05216221_0476"/>
<feature type="transmembrane region" description="Helical" evidence="1">
    <location>
        <begin position="204"/>
        <end position="222"/>
    </location>
</feature>
<dbReference type="Pfam" id="PF00892">
    <property type="entry name" value="EamA"/>
    <property type="match status" value="2"/>
</dbReference>
<dbReference type="EMBL" id="LT629751">
    <property type="protein sequence ID" value="SDR84621.1"/>
    <property type="molecule type" value="Genomic_DNA"/>
</dbReference>
<dbReference type="InterPro" id="IPR037185">
    <property type="entry name" value="EmrE-like"/>
</dbReference>
<dbReference type="Gene3D" id="1.10.3730.20">
    <property type="match status" value="1"/>
</dbReference>
<feature type="transmembrane region" description="Helical" evidence="1">
    <location>
        <begin position="93"/>
        <end position="115"/>
    </location>
</feature>
<accession>A0A1H1MCQ6</accession>
<evidence type="ECO:0000313" key="3">
    <source>
        <dbReference type="EMBL" id="SDR84621.1"/>
    </source>
</evidence>
<dbReference type="PANTHER" id="PTHR22911:SF76">
    <property type="entry name" value="EAMA DOMAIN-CONTAINING PROTEIN"/>
    <property type="match status" value="1"/>
</dbReference>
<dbReference type="AlphaFoldDB" id="A0A1H1MCQ6"/>
<keyword evidence="4" id="KW-1185">Reference proteome</keyword>
<keyword evidence="1" id="KW-0812">Transmembrane</keyword>
<feature type="transmembrane region" description="Helical" evidence="1">
    <location>
        <begin position="173"/>
        <end position="192"/>
    </location>
</feature>
<gene>
    <name evidence="3" type="ORF">SAMN05216221_0476</name>
</gene>
<protein>
    <submittedName>
        <fullName evidence="3">EamA-like transporter family protein</fullName>
    </submittedName>
</protein>
<evidence type="ECO:0000313" key="4">
    <source>
        <dbReference type="Proteomes" id="UP000243359"/>
    </source>
</evidence>
<feature type="transmembrane region" description="Helical" evidence="1">
    <location>
        <begin position="65"/>
        <end position="87"/>
    </location>
</feature>
<feature type="transmembrane region" description="Helical" evidence="1">
    <location>
        <begin position="36"/>
        <end position="53"/>
    </location>
</feature>
<dbReference type="PANTHER" id="PTHR22911">
    <property type="entry name" value="ACYL-MALONYL CONDENSING ENZYME-RELATED"/>
    <property type="match status" value="1"/>
</dbReference>
<feature type="transmembrane region" description="Helical" evidence="1">
    <location>
        <begin position="234"/>
        <end position="253"/>
    </location>
</feature>
<sequence length="291" mass="30343">MDARSKGLLLTATGVLLLSPDALVQRWLNLEAMALLAWRGLLMGAGLALLLVWRYRGGFLAQLRACGSTGLWCGLCYASSTLCFLAAMQKVGAAVTLLLFSVSSAFAALLAWCCLGERLPRQTLLSIGVCMVGVLLIVGDDLQGASLAGCLLALLAALLLAGNLTLARSRPAVDMSPGLMLGAFMAAAFSWGGGEPASLDGQQWLVLLVMAGLLLPLGFMLVQLGPQSISPAEVGLLILLEAVLGPLWVWWLLDEAPSTGVLLGGAIVLGGLALNVWLPQRVKSPVLAAQE</sequence>
<feature type="domain" description="EamA" evidence="2">
    <location>
        <begin position="148"/>
        <end position="276"/>
    </location>
</feature>
<feature type="transmembrane region" description="Helical" evidence="1">
    <location>
        <begin position="122"/>
        <end position="139"/>
    </location>
</feature>
<dbReference type="InterPro" id="IPR000620">
    <property type="entry name" value="EamA_dom"/>
</dbReference>
<dbReference type="RefSeq" id="WP_090347440.1">
    <property type="nucleotide sequence ID" value="NZ_LT629751.1"/>
</dbReference>
<evidence type="ECO:0000256" key="1">
    <source>
        <dbReference type="SAM" id="Phobius"/>
    </source>
</evidence>
<name>A0A1H1MCQ6_9PSED</name>
<feature type="transmembrane region" description="Helical" evidence="1">
    <location>
        <begin position="259"/>
        <end position="278"/>
    </location>
</feature>
<organism evidence="3 4">
    <name type="scientific">Pseudomonas oryzae</name>
    <dbReference type="NCBI Taxonomy" id="1392877"/>
    <lineage>
        <taxon>Bacteria</taxon>
        <taxon>Pseudomonadati</taxon>
        <taxon>Pseudomonadota</taxon>
        <taxon>Gammaproteobacteria</taxon>
        <taxon>Pseudomonadales</taxon>
        <taxon>Pseudomonadaceae</taxon>
        <taxon>Pseudomonas</taxon>
    </lineage>
</organism>
<keyword evidence="1" id="KW-0472">Membrane</keyword>
<evidence type="ECO:0000259" key="2">
    <source>
        <dbReference type="Pfam" id="PF00892"/>
    </source>
</evidence>
<feature type="domain" description="EamA" evidence="2">
    <location>
        <begin position="6"/>
        <end position="138"/>
    </location>
</feature>
<dbReference type="Proteomes" id="UP000243359">
    <property type="component" value="Chromosome I"/>
</dbReference>
<feature type="transmembrane region" description="Helical" evidence="1">
    <location>
        <begin position="145"/>
        <end position="166"/>
    </location>
</feature>
<dbReference type="SUPFAM" id="SSF103481">
    <property type="entry name" value="Multidrug resistance efflux transporter EmrE"/>
    <property type="match status" value="2"/>
</dbReference>